<keyword evidence="9 10" id="KW-0472">Membrane</keyword>
<dbReference type="Gene3D" id="3.30.1300.30">
    <property type="entry name" value="GSPII I/J protein-like"/>
    <property type="match status" value="1"/>
</dbReference>
<evidence type="ECO:0000256" key="6">
    <source>
        <dbReference type="ARBA" id="ARBA00022692"/>
    </source>
</evidence>
<feature type="domain" description="T2SS protein K first SAM-like" evidence="13">
    <location>
        <begin position="99"/>
        <end position="214"/>
    </location>
</feature>
<dbReference type="AlphaFoldDB" id="A0A0N0E558"/>
<evidence type="ECO:0000259" key="13">
    <source>
        <dbReference type="Pfam" id="PF21687"/>
    </source>
</evidence>
<evidence type="ECO:0000256" key="4">
    <source>
        <dbReference type="ARBA" id="ARBA00022475"/>
    </source>
</evidence>
<sequence length="318" mass="35156">MAAKQEGMAIISALLIAAVVAVIAAGMLTRETVFTRSLEAEQSRVQGAWQLRGGLEISRQRLWEARQRDPLTHQAQAWARPILGERGGQFDGHLEDEQGKFNLRNLVRDERVDDEQMEGFARLCEMLGVKAAVAQRIAQRVISSYPRLPNPQRQAAAKEQGTFDSGRLTSPGAADKPLPASRPMLRSLDDLRSVDGVDDESLARLAPHVTILPANTWVNGNTASAEVLASQVPGLSPQRARGLIGERDAGQWFINRGDFVNRLRMPQVAVADIKVGITSEWFLLVGQVRNDRRRVNLAALLHRSELEMPQVIWSRVGV</sequence>
<dbReference type="Pfam" id="PF21687">
    <property type="entry name" value="T2SSK_1st"/>
    <property type="match status" value="1"/>
</dbReference>
<dbReference type="InterPro" id="IPR049179">
    <property type="entry name" value="T2SSK_SAM-like_2nd"/>
</dbReference>
<organism evidence="14 15">
    <name type="scientific">Pseudomonas asplenii</name>
    <dbReference type="NCBI Taxonomy" id="53407"/>
    <lineage>
        <taxon>Bacteria</taxon>
        <taxon>Pseudomonadati</taxon>
        <taxon>Pseudomonadota</taxon>
        <taxon>Gammaproteobacteria</taxon>
        <taxon>Pseudomonadales</taxon>
        <taxon>Pseudomonadaceae</taxon>
        <taxon>Pseudomonas</taxon>
    </lineage>
</organism>
<evidence type="ECO:0000259" key="12">
    <source>
        <dbReference type="Pfam" id="PF03934"/>
    </source>
</evidence>
<dbReference type="GO" id="GO:0005886">
    <property type="term" value="C:plasma membrane"/>
    <property type="evidence" value="ECO:0007669"/>
    <property type="project" value="UniProtKB-SubCell"/>
</dbReference>
<dbReference type="STRING" id="50340.PF66_01625"/>
<comment type="similarity">
    <text evidence="2 10">Belongs to the GSP K family.</text>
</comment>
<keyword evidence="3 10" id="KW-0813">Transport</keyword>
<dbReference type="SUPFAM" id="SSF54523">
    <property type="entry name" value="Pili subunits"/>
    <property type="match status" value="1"/>
</dbReference>
<dbReference type="PANTHER" id="PTHR38831">
    <property type="entry name" value="TYPE II SECRETION SYSTEM PROTEIN K"/>
    <property type="match status" value="1"/>
</dbReference>
<dbReference type="SUPFAM" id="SSF47781">
    <property type="entry name" value="RuvA domain 2-like"/>
    <property type="match status" value="1"/>
</dbReference>
<evidence type="ECO:0000256" key="9">
    <source>
        <dbReference type="ARBA" id="ARBA00023136"/>
    </source>
</evidence>
<feature type="domain" description="T2SS protein K second SAM-like" evidence="12">
    <location>
        <begin position="218"/>
        <end position="271"/>
    </location>
</feature>
<dbReference type="PIRSF" id="PIRSF002786">
    <property type="entry name" value="XcpX"/>
    <property type="match status" value="1"/>
</dbReference>
<evidence type="ECO:0000313" key="14">
    <source>
        <dbReference type="EMBL" id="KPA92041.1"/>
    </source>
</evidence>
<evidence type="ECO:0000256" key="3">
    <source>
        <dbReference type="ARBA" id="ARBA00022448"/>
    </source>
</evidence>
<evidence type="ECO:0000256" key="8">
    <source>
        <dbReference type="ARBA" id="ARBA00022989"/>
    </source>
</evidence>
<protein>
    <recommendedName>
        <fullName evidence="10">Type II secretion system protein K</fullName>
    </recommendedName>
</protein>
<evidence type="ECO:0000256" key="7">
    <source>
        <dbReference type="ARBA" id="ARBA00022927"/>
    </source>
</evidence>
<evidence type="ECO:0000256" key="2">
    <source>
        <dbReference type="ARBA" id="ARBA00007246"/>
    </source>
</evidence>
<dbReference type="EMBL" id="JSYZ01000004">
    <property type="protein sequence ID" value="KPA92041.1"/>
    <property type="molecule type" value="Genomic_DNA"/>
</dbReference>
<evidence type="ECO:0000256" key="10">
    <source>
        <dbReference type="PIRNR" id="PIRNR002786"/>
    </source>
</evidence>
<dbReference type="Proteomes" id="UP000037931">
    <property type="component" value="Unassembled WGS sequence"/>
</dbReference>
<dbReference type="Pfam" id="PF03934">
    <property type="entry name" value="T2SSK"/>
    <property type="match status" value="1"/>
</dbReference>
<comment type="subcellular location">
    <subcellularLocation>
        <location evidence="1 10">Cell inner membrane</location>
    </subcellularLocation>
</comment>
<accession>A0A0N0E558</accession>
<keyword evidence="8" id="KW-1133">Transmembrane helix</keyword>
<comment type="caution">
    <text evidence="14">The sequence shown here is derived from an EMBL/GenBank/DDBJ whole genome shotgun (WGS) entry which is preliminary data.</text>
</comment>
<dbReference type="GO" id="GO:0009306">
    <property type="term" value="P:protein secretion"/>
    <property type="evidence" value="ECO:0007669"/>
    <property type="project" value="InterPro"/>
</dbReference>
<feature type="region of interest" description="Disordered" evidence="11">
    <location>
        <begin position="148"/>
        <end position="185"/>
    </location>
</feature>
<evidence type="ECO:0000313" key="15">
    <source>
        <dbReference type="Proteomes" id="UP000037931"/>
    </source>
</evidence>
<dbReference type="NCBIfam" id="NF037980">
    <property type="entry name" value="T2SS_GspK"/>
    <property type="match status" value="1"/>
</dbReference>
<gene>
    <name evidence="14" type="ORF">PF66_01625</name>
</gene>
<dbReference type="SUPFAM" id="SSF158544">
    <property type="entry name" value="GspK insert domain-like"/>
    <property type="match status" value="1"/>
</dbReference>
<dbReference type="InterPro" id="IPR010994">
    <property type="entry name" value="RuvA_2-like"/>
</dbReference>
<keyword evidence="7" id="KW-0653">Protein transport</keyword>
<dbReference type="PATRIC" id="fig|50340.43.peg.4782"/>
<dbReference type="Gene3D" id="1.10.40.60">
    <property type="entry name" value="EpsJ-like"/>
    <property type="match status" value="2"/>
</dbReference>
<reference evidence="14 15" key="1">
    <citation type="journal article" date="2015" name="PLoS ONE">
        <title>Rice-Infecting Pseudomonas Genomes Are Highly Accessorized and Harbor Multiple Putative Virulence Mechanisms to Cause Sheath Brown Rot.</title>
        <authorList>
            <person name="Quibod I.L."/>
            <person name="Grande G."/>
            <person name="Oreiro E.G."/>
            <person name="Borja F.N."/>
            <person name="Dossa G.S."/>
            <person name="Mauleon R."/>
            <person name="Cruz C.V."/>
            <person name="Oliva R."/>
        </authorList>
    </citation>
    <scope>NUCLEOTIDE SEQUENCE [LARGE SCALE GENOMIC DNA]</scope>
    <source>
        <strain evidence="14 15">IRRI 6609</strain>
    </source>
</reference>
<keyword evidence="15" id="KW-1185">Reference proteome</keyword>
<proteinExistence type="inferred from homology"/>
<dbReference type="PANTHER" id="PTHR38831:SF1">
    <property type="entry name" value="TYPE II SECRETION SYSTEM PROTEIN K-RELATED"/>
    <property type="match status" value="1"/>
</dbReference>
<dbReference type="InterPro" id="IPR049031">
    <property type="entry name" value="T2SSK_SAM-like_1st"/>
</dbReference>
<keyword evidence="4 10" id="KW-1003">Cell membrane</keyword>
<dbReference type="InterPro" id="IPR045584">
    <property type="entry name" value="Pilin-like"/>
</dbReference>
<name>A0A0N0E558_9PSED</name>
<keyword evidence="6" id="KW-0812">Transmembrane</keyword>
<evidence type="ECO:0000256" key="1">
    <source>
        <dbReference type="ARBA" id="ARBA00004533"/>
    </source>
</evidence>
<evidence type="ECO:0000256" key="11">
    <source>
        <dbReference type="SAM" id="MobiDB-lite"/>
    </source>
</evidence>
<dbReference type="InterPro" id="IPR005628">
    <property type="entry name" value="GspK"/>
</dbReference>
<keyword evidence="5 10" id="KW-0997">Cell inner membrane</keyword>
<evidence type="ECO:0000256" key="5">
    <source>
        <dbReference type="ARBA" id="ARBA00022519"/>
    </source>
</evidence>
<dbReference type="InterPro" id="IPR038072">
    <property type="entry name" value="GspK_central_sf"/>
</dbReference>